<evidence type="ECO:0000256" key="6">
    <source>
        <dbReference type="ARBA" id="ARBA00023136"/>
    </source>
</evidence>
<keyword evidence="5 9" id="KW-0798">TonB box</keyword>
<evidence type="ECO:0000313" key="13">
    <source>
        <dbReference type="EMBL" id="ROQ17091.1"/>
    </source>
</evidence>
<evidence type="ECO:0000256" key="10">
    <source>
        <dbReference type="SAM" id="SignalP"/>
    </source>
</evidence>
<dbReference type="InterPro" id="IPR036942">
    <property type="entry name" value="Beta-barrel_TonB_sf"/>
</dbReference>
<feature type="chain" id="PRO_5018177085" evidence="10">
    <location>
        <begin position="31"/>
        <end position="922"/>
    </location>
</feature>
<organism evidence="13 14">
    <name type="scientific">Marinimicrobium koreense</name>
    <dbReference type="NCBI Taxonomy" id="306545"/>
    <lineage>
        <taxon>Bacteria</taxon>
        <taxon>Pseudomonadati</taxon>
        <taxon>Pseudomonadota</taxon>
        <taxon>Gammaproteobacteria</taxon>
        <taxon>Cellvibrionales</taxon>
        <taxon>Cellvibrionaceae</taxon>
        <taxon>Marinimicrobium</taxon>
    </lineage>
</organism>
<keyword evidence="10" id="KW-0732">Signal</keyword>
<feature type="domain" description="TonB-dependent receptor-like beta-barrel" evidence="11">
    <location>
        <begin position="468"/>
        <end position="882"/>
    </location>
</feature>
<dbReference type="Pfam" id="PF00593">
    <property type="entry name" value="TonB_dep_Rec_b-barrel"/>
    <property type="match status" value="1"/>
</dbReference>
<evidence type="ECO:0000256" key="5">
    <source>
        <dbReference type="ARBA" id="ARBA00023077"/>
    </source>
</evidence>
<dbReference type="RefSeq" id="WP_123639548.1">
    <property type="nucleotide sequence ID" value="NZ_JBHYFO010000028.1"/>
</dbReference>
<dbReference type="Gene3D" id="2.170.130.10">
    <property type="entry name" value="TonB-dependent receptor, plug domain"/>
    <property type="match status" value="1"/>
</dbReference>
<evidence type="ECO:0000256" key="3">
    <source>
        <dbReference type="ARBA" id="ARBA00022452"/>
    </source>
</evidence>
<dbReference type="InterPro" id="IPR037066">
    <property type="entry name" value="Plug_dom_sf"/>
</dbReference>
<evidence type="ECO:0000256" key="8">
    <source>
        <dbReference type="PROSITE-ProRule" id="PRU01360"/>
    </source>
</evidence>
<name>A0A3N1NNR7_9GAMM</name>
<comment type="similarity">
    <text evidence="8 9">Belongs to the TonB-dependent receptor family.</text>
</comment>
<dbReference type="SUPFAM" id="SSF56935">
    <property type="entry name" value="Porins"/>
    <property type="match status" value="1"/>
</dbReference>
<evidence type="ECO:0000256" key="9">
    <source>
        <dbReference type="RuleBase" id="RU003357"/>
    </source>
</evidence>
<keyword evidence="3 8" id="KW-1134">Transmembrane beta strand</keyword>
<evidence type="ECO:0000256" key="7">
    <source>
        <dbReference type="ARBA" id="ARBA00023237"/>
    </source>
</evidence>
<keyword evidence="14" id="KW-1185">Reference proteome</keyword>
<keyword evidence="13" id="KW-0675">Receptor</keyword>
<comment type="caution">
    <text evidence="13">The sequence shown here is derived from an EMBL/GenBank/DDBJ whole genome shotgun (WGS) entry which is preliminary data.</text>
</comment>
<dbReference type="AlphaFoldDB" id="A0A3N1NNR7"/>
<proteinExistence type="inferred from homology"/>
<evidence type="ECO:0000313" key="14">
    <source>
        <dbReference type="Proteomes" id="UP000273643"/>
    </source>
</evidence>
<evidence type="ECO:0000256" key="4">
    <source>
        <dbReference type="ARBA" id="ARBA00022692"/>
    </source>
</evidence>
<keyword evidence="2 8" id="KW-0813">Transport</keyword>
<protein>
    <submittedName>
        <fullName evidence="13">TonB-dependent receptor</fullName>
    </submittedName>
</protein>
<comment type="subcellular location">
    <subcellularLocation>
        <location evidence="1 8">Cell outer membrane</location>
        <topology evidence="1 8">Multi-pass membrane protein</topology>
    </subcellularLocation>
</comment>
<dbReference type="PANTHER" id="PTHR40980:SF5">
    <property type="entry name" value="TONB-DEPENDENT RECEPTOR"/>
    <property type="match status" value="1"/>
</dbReference>
<feature type="domain" description="TonB-dependent receptor plug" evidence="12">
    <location>
        <begin position="70"/>
        <end position="160"/>
    </location>
</feature>
<dbReference type="GO" id="GO:0009279">
    <property type="term" value="C:cell outer membrane"/>
    <property type="evidence" value="ECO:0007669"/>
    <property type="project" value="UniProtKB-SubCell"/>
</dbReference>
<evidence type="ECO:0000256" key="2">
    <source>
        <dbReference type="ARBA" id="ARBA00022448"/>
    </source>
</evidence>
<evidence type="ECO:0000259" key="11">
    <source>
        <dbReference type="Pfam" id="PF00593"/>
    </source>
</evidence>
<accession>A0A3N1NNR7</accession>
<dbReference type="Proteomes" id="UP000273643">
    <property type="component" value="Unassembled WGS sequence"/>
</dbReference>
<dbReference type="PANTHER" id="PTHR40980">
    <property type="entry name" value="PLUG DOMAIN-CONTAINING PROTEIN"/>
    <property type="match status" value="1"/>
</dbReference>
<feature type="signal peptide" evidence="10">
    <location>
        <begin position="1"/>
        <end position="30"/>
    </location>
</feature>
<dbReference type="InterPro" id="IPR039426">
    <property type="entry name" value="TonB-dep_rcpt-like"/>
</dbReference>
<evidence type="ECO:0000259" key="12">
    <source>
        <dbReference type="Pfam" id="PF07715"/>
    </source>
</evidence>
<keyword evidence="7 8" id="KW-0998">Cell outer membrane</keyword>
<dbReference type="InterPro" id="IPR000531">
    <property type="entry name" value="Beta-barrel_TonB"/>
</dbReference>
<keyword evidence="6 8" id="KW-0472">Membrane</keyword>
<dbReference type="Pfam" id="PF07715">
    <property type="entry name" value="Plug"/>
    <property type="match status" value="1"/>
</dbReference>
<keyword evidence="4 8" id="KW-0812">Transmembrane</keyword>
<sequence length="922" mass="101522">MNSKQFSTHLARAGFSVSLLSALISVSAVAQDDDSAPTQPPVMAPPVMEELLVTGGRLMSGAESLAVERQEAAVATDLLGADQISRIGDSTVALALTRVPGVTLVDGKFVFVRGLGERYSNTTLNGAMVPSPDLSRNVLPLDIIPTSIVDSLAIQKVPSADKPAAFGGGSVDIRTTSIPDDILFNIELGTGTNTASSDFLTYTGGEDDRWGSDDGARALSPQLSAALDQYRGDVSINNINTVARLDSIEDAAAINRQLAAGLNRDISPRETSGEPDIEAEINLGNNYYLPNDMEFGFLAGAAYDSSWRNREVVQRRFQDPENQVVTEDETVNSVDISGNLSFGLRLNAENSIETTSIWLRNTDDEVSVRDYFNANRLLSDGQGFRNTELRYEQRELEVHQVHGEHELGWDTLDALGLSDSLDFLRGLSFDWYISDSEASTDLPNEVNALSLTVTDPQTGEVQSSAFSGANNTAASYRYSDLRDYVDSNGFTITMPATLGNWEFALSGGMDYWQKSRTYEQYEFYLGSTTLGNSDPLFTQDLSSILADDNLLDPANGFQVTNNSGNANSYVAANKVNAAFGQLDMTWDYTWRLVIGSRWEDYQQVNLPWNPVNYDGSQFPGMESPDPQVVADYFQEVTYTEDDVYNSVALTWMTQDFWAEDFQLRASFGETTVRPDLREISGSSYFDPITDIVVNGNPDVVPSQIDNFDLRAEWFFSGGDNFTLSMFYKDIVNPIEQFEGAATDDNIRAEIHNGDSAELYGLEVEFLKSLGDMAAVLDPFFVQGNFTFMDQELVAGNNADAPTNPIRPLQGASDVVSNLILGYDSSDGMHSATLSYNSFSERLFFAGRNGAPDSFEQPFHSLDFTYSFYPSDNFTVKLKVKNLLDENLVIERTNTASDGSTQDVEIYNQERGQDLSLSVQYRF</sequence>
<dbReference type="PROSITE" id="PS52016">
    <property type="entry name" value="TONB_DEPENDENT_REC_3"/>
    <property type="match status" value="1"/>
</dbReference>
<evidence type="ECO:0000256" key="1">
    <source>
        <dbReference type="ARBA" id="ARBA00004571"/>
    </source>
</evidence>
<reference evidence="13 14" key="1">
    <citation type="submission" date="2018-11" db="EMBL/GenBank/DDBJ databases">
        <title>Genomic Encyclopedia of Type Strains, Phase IV (KMG-IV): sequencing the most valuable type-strain genomes for metagenomic binning, comparative biology and taxonomic classification.</title>
        <authorList>
            <person name="Goeker M."/>
        </authorList>
    </citation>
    <scope>NUCLEOTIDE SEQUENCE [LARGE SCALE GENOMIC DNA]</scope>
    <source>
        <strain evidence="13 14">DSM 16974</strain>
    </source>
</reference>
<gene>
    <name evidence="13" type="ORF">EDC38_3206</name>
</gene>
<dbReference type="OrthoDB" id="9768470at2"/>
<dbReference type="InterPro" id="IPR012910">
    <property type="entry name" value="Plug_dom"/>
</dbReference>
<dbReference type="EMBL" id="RJUK01000004">
    <property type="protein sequence ID" value="ROQ17091.1"/>
    <property type="molecule type" value="Genomic_DNA"/>
</dbReference>
<dbReference type="Gene3D" id="2.40.170.20">
    <property type="entry name" value="TonB-dependent receptor, beta-barrel domain"/>
    <property type="match status" value="1"/>
</dbReference>